<evidence type="ECO:0000313" key="10">
    <source>
        <dbReference type="EMBL" id="CAF1402041.1"/>
    </source>
</evidence>
<dbReference type="OrthoDB" id="2419613at2759"/>
<dbReference type="Proteomes" id="UP000663877">
    <property type="component" value="Unassembled WGS sequence"/>
</dbReference>
<organism evidence="9 12">
    <name type="scientific">Adineta steineri</name>
    <dbReference type="NCBI Taxonomy" id="433720"/>
    <lineage>
        <taxon>Eukaryota</taxon>
        <taxon>Metazoa</taxon>
        <taxon>Spiralia</taxon>
        <taxon>Gnathifera</taxon>
        <taxon>Rotifera</taxon>
        <taxon>Eurotatoria</taxon>
        <taxon>Bdelloidea</taxon>
        <taxon>Adinetida</taxon>
        <taxon>Adinetidae</taxon>
        <taxon>Adineta</taxon>
    </lineage>
</organism>
<comment type="subcellular location">
    <subcellularLocation>
        <location evidence="1">Membrane</location>
    </subcellularLocation>
</comment>
<evidence type="ECO:0000313" key="9">
    <source>
        <dbReference type="EMBL" id="CAF1122069.1"/>
    </source>
</evidence>
<gene>
    <name evidence="9" type="ORF">BJG266_LOCUS22514</name>
    <name evidence="10" type="ORF">QVE165_LOCUS36828</name>
</gene>
<keyword evidence="4" id="KW-0249">Electron transport</keyword>
<dbReference type="EMBL" id="CAJNOI010000142">
    <property type="protein sequence ID" value="CAF1122069.1"/>
    <property type="molecule type" value="Genomic_DNA"/>
</dbReference>
<dbReference type="Proteomes" id="UP000663832">
    <property type="component" value="Unassembled WGS sequence"/>
</dbReference>
<dbReference type="InterPro" id="IPR006593">
    <property type="entry name" value="Cyt_b561/ferric_Rdtase_TM"/>
</dbReference>
<evidence type="ECO:0000313" key="12">
    <source>
        <dbReference type="Proteomes" id="UP000663877"/>
    </source>
</evidence>
<dbReference type="AlphaFoldDB" id="A0A814QLV4"/>
<dbReference type="SMART" id="SM00665">
    <property type="entry name" value="B561"/>
    <property type="match status" value="1"/>
</dbReference>
<reference evidence="9" key="1">
    <citation type="submission" date="2021-02" db="EMBL/GenBank/DDBJ databases">
        <authorList>
            <person name="Nowell W R."/>
        </authorList>
    </citation>
    <scope>NUCLEOTIDE SEQUENCE</scope>
</reference>
<evidence type="ECO:0000313" key="11">
    <source>
        <dbReference type="Proteomes" id="UP000663832"/>
    </source>
</evidence>
<comment type="caution">
    <text evidence="9">The sequence shown here is derived from an EMBL/GenBank/DDBJ whole genome shotgun (WGS) entry which is preliminary data.</text>
</comment>
<keyword evidence="11" id="KW-1185">Reference proteome</keyword>
<feature type="transmembrane region" description="Helical" evidence="7">
    <location>
        <begin position="58"/>
        <end position="79"/>
    </location>
</feature>
<keyword evidence="2" id="KW-0813">Transport</keyword>
<evidence type="ECO:0000256" key="4">
    <source>
        <dbReference type="ARBA" id="ARBA00022982"/>
    </source>
</evidence>
<dbReference type="Gene3D" id="1.20.120.1770">
    <property type="match status" value="1"/>
</dbReference>
<evidence type="ECO:0000256" key="3">
    <source>
        <dbReference type="ARBA" id="ARBA00022692"/>
    </source>
</evidence>
<feature type="transmembrane region" description="Helical" evidence="7">
    <location>
        <begin position="162"/>
        <end position="184"/>
    </location>
</feature>
<dbReference type="InterPro" id="IPR034804">
    <property type="entry name" value="SQR/QFR_C/D"/>
</dbReference>
<evidence type="ECO:0000259" key="8">
    <source>
        <dbReference type="PROSITE" id="PS50939"/>
    </source>
</evidence>
<dbReference type="PANTHER" id="PTHR23130">
    <property type="entry name" value="CYTOCHROME B561 AND DOMON DOMAIN-CONTAINING PROTEIN"/>
    <property type="match status" value="1"/>
</dbReference>
<dbReference type="CDD" id="cd08760">
    <property type="entry name" value="Cyt_b561_FRRS1_like"/>
    <property type="match status" value="1"/>
</dbReference>
<feature type="transmembrane region" description="Helical" evidence="7">
    <location>
        <begin position="94"/>
        <end position="115"/>
    </location>
</feature>
<evidence type="ECO:0000256" key="1">
    <source>
        <dbReference type="ARBA" id="ARBA00004370"/>
    </source>
</evidence>
<feature type="domain" description="Cytochrome b561" evidence="8">
    <location>
        <begin position="1"/>
        <end position="186"/>
    </location>
</feature>
<keyword evidence="6 7" id="KW-0472">Membrane</keyword>
<sequence>MASTNESPDYTYAHAHGTVMVLAWMLFAPTGIFFARYGRFLHIGIRRKILGEMLWFQAHRLALSIAALATLLGFFLILVQTKSTWVDVNTAGRLFYAHSIMGVLIVCFSMTQVWMALFRCHPESKFRFIYNWMHRITGIAAFILSTPTIFVVTYGLPYNHNGFVAILSIWTAWVVIIMVIFEVLHHGWKPVRQPSKNQYKIRQTASGLPGTDQQQNEGTIVESEELDNNTVNKMKFILLSVHVIVSIALAIALIVLIWSDG</sequence>
<feature type="transmembrane region" description="Helical" evidence="7">
    <location>
        <begin position="236"/>
        <end position="258"/>
    </location>
</feature>
<dbReference type="PANTHER" id="PTHR23130:SF171">
    <property type="entry name" value="OS01G0895300 PROTEIN"/>
    <property type="match status" value="1"/>
</dbReference>
<keyword evidence="3 7" id="KW-0812">Transmembrane</keyword>
<keyword evidence="5 7" id="KW-1133">Transmembrane helix</keyword>
<dbReference type="GO" id="GO:0016020">
    <property type="term" value="C:membrane"/>
    <property type="evidence" value="ECO:0007669"/>
    <property type="project" value="UniProtKB-SubCell"/>
</dbReference>
<evidence type="ECO:0000256" key="7">
    <source>
        <dbReference type="SAM" id="Phobius"/>
    </source>
</evidence>
<dbReference type="SUPFAM" id="SSF81343">
    <property type="entry name" value="Fumarate reductase respiratory complex transmembrane subunits"/>
    <property type="match status" value="1"/>
</dbReference>
<evidence type="ECO:0000256" key="6">
    <source>
        <dbReference type="ARBA" id="ARBA00023136"/>
    </source>
</evidence>
<evidence type="ECO:0000256" key="2">
    <source>
        <dbReference type="ARBA" id="ARBA00022448"/>
    </source>
</evidence>
<evidence type="ECO:0000256" key="5">
    <source>
        <dbReference type="ARBA" id="ARBA00022989"/>
    </source>
</evidence>
<dbReference type="EMBL" id="CAJNOM010000375">
    <property type="protein sequence ID" value="CAF1402041.1"/>
    <property type="molecule type" value="Genomic_DNA"/>
</dbReference>
<feature type="transmembrane region" description="Helical" evidence="7">
    <location>
        <begin position="12"/>
        <end position="37"/>
    </location>
</feature>
<accession>A0A814QLV4</accession>
<feature type="transmembrane region" description="Helical" evidence="7">
    <location>
        <begin position="136"/>
        <end position="156"/>
    </location>
</feature>
<name>A0A814QLV4_9BILA</name>
<proteinExistence type="predicted"/>
<dbReference type="PROSITE" id="PS50939">
    <property type="entry name" value="CYTOCHROME_B561"/>
    <property type="match status" value="1"/>
</dbReference>
<protein>
    <recommendedName>
        <fullName evidence="8">Cytochrome b561 domain-containing protein</fullName>
    </recommendedName>
</protein>